<dbReference type="AlphaFoldDB" id="A0A9N9NNZ3"/>
<proteinExistence type="predicted"/>
<protein>
    <submittedName>
        <fullName evidence="1">17129_t:CDS:1</fullName>
    </submittedName>
</protein>
<accession>A0A9N9NNZ3</accession>
<gene>
    <name evidence="1" type="ORF">AMORRO_LOCUS15320</name>
</gene>
<organism evidence="1 2">
    <name type="scientific">Acaulospora morrowiae</name>
    <dbReference type="NCBI Taxonomy" id="94023"/>
    <lineage>
        <taxon>Eukaryota</taxon>
        <taxon>Fungi</taxon>
        <taxon>Fungi incertae sedis</taxon>
        <taxon>Mucoromycota</taxon>
        <taxon>Glomeromycotina</taxon>
        <taxon>Glomeromycetes</taxon>
        <taxon>Diversisporales</taxon>
        <taxon>Acaulosporaceae</taxon>
        <taxon>Acaulospora</taxon>
    </lineage>
</organism>
<feature type="non-terminal residue" evidence="1">
    <location>
        <position position="332"/>
    </location>
</feature>
<dbReference type="EMBL" id="CAJVPV010035205">
    <property type="protein sequence ID" value="CAG8750491.1"/>
    <property type="molecule type" value="Genomic_DNA"/>
</dbReference>
<reference evidence="1" key="1">
    <citation type="submission" date="2021-06" db="EMBL/GenBank/DDBJ databases">
        <authorList>
            <person name="Kallberg Y."/>
            <person name="Tangrot J."/>
            <person name="Rosling A."/>
        </authorList>
    </citation>
    <scope>NUCLEOTIDE SEQUENCE</scope>
    <source>
        <strain evidence="1">CL551</strain>
    </source>
</reference>
<evidence type="ECO:0000313" key="1">
    <source>
        <dbReference type="EMBL" id="CAG8750491.1"/>
    </source>
</evidence>
<comment type="caution">
    <text evidence="1">The sequence shown here is derived from an EMBL/GenBank/DDBJ whole genome shotgun (WGS) entry which is preliminary data.</text>
</comment>
<sequence>GSLRSTVFKVPKLTRYRPCWSSNNSLRLFDDPKPDYKIARNWESEHTKKQVHLHNPTFVGQGIGTISGGTSGTINGLIVESSKREAPVPENQDYNKVPKRAKIEDWFRPCTPPHQIYSRNAYPHWVQECNNNESYVYDESSDLDNGKNHGEVNNEIDNIANEDIYLLSQETPQNMTEVYAIYFSLFLFDAPTNLLLDPDQCELSYRENFVNPTIVKVFDDIMFLIKVKTGEVENLSNKTQRNETRQYKQRVSIGCSQDGIYSINVNAVVLEVGFLEVIGNALYADIKKLNNDTEKVLKCMQISIHYQRQHYLSRGVTEQQVSFVESYGIVVY</sequence>
<dbReference type="OrthoDB" id="2385156at2759"/>
<name>A0A9N9NNZ3_9GLOM</name>
<dbReference type="Proteomes" id="UP000789342">
    <property type="component" value="Unassembled WGS sequence"/>
</dbReference>
<evidence type="ECO:0000313" key="2">
    <source>
        <dbReference type="Proteomes" id="UP000789342"/>
    </source>
</evidence>
<feature type="non-terminal residue" evidence="1">
    <location>
        <position position="1"/>
    </location>
</feature>
<keyword evidence="2" id="KW-1185">Reference proteome</keyword>